<dbReference type="InterPro" id="IPR001633">
    <property type="entry name" value="EAL_dom"/>
</dbReference>
<evidence type="ECO:0000259" key="2">
    <source>
        <dbReference type="PROSITE" id="PS50883"/>
    </source>
</evidence>
<feature type="transmembrane region" description="Helical" evidence="1">
    <location>
        <begin position="212"/>
        <end position="234"/>
    </location>
</feature>
<dbReference type="Pfam" id="PF00563">
    <property type="entry name" value="EAL"/>
    <property type="match status" value="1"/>
</dbReference>
<dbReference type="RefSeq" id="WP_257449792.1">
    <property type="nucleotide sequence ID" value="NZ_JANIPJ010000017.1"/>
</dbReference>
<evidence type="ECO:0000313" key="4">
    <source>
        <dbReference type="EMBL" id="MCR2806388.1"/>
    </source>
</evidence>
<dbReference type="PANTHER" id="PTHR44757:SF2">
    <property type="entry name" value="BIOFILM ARCHITECTURE MAINTENANCE PROTEIN MBAA"/>
    <property type="match status" value="1"/>
</dbReference>
<keyword evidence="1" id="KW-0472">Membrane</keyword>
<dbReference type="NCBIfam" id="TIGR00254">
    <property type="entry name" value="GGDEF"/>
    <property type="match status" value="1"/>
</dbReference>
<protein>
    <submittedName>
        <fullName evidence="4">EAL domain-containing protein</fullName>
    </submittedName>
</protein>
<feature type="transmembrane region" description="Helical" evidence="1">
    <location>
        <begin position="38"/>
        <end position="55"/>
    </location>
</feature>
<comment type="caution">
    <text evidence="4">The sequence shown here is derived from an EMBL/GenBank/DDBJ whole genome shotgun (WGS) entry which is preliminary data.</text>
</comment>
<dbReference type="SUPFAM" id="SSF55073">
    <property type="entry name" value="Nucleotide cyclase"/>
    <property type="match status" value="1"/>
</dbReference>
<dbReference type="InterPro" id="IPR043128">
    <property type="entry name" value="Rev_trsase/Diguanyl_cyclase"/>
</dbReference>
<feature type="transmembrane region" description="Helical" evidence="1">
    <location>
        <begin position="6"/>
        <end position="26"/>
    </location>
</feature>
<sequence length="787" mass="88967">MTKDLLIISLMYVPGAFLALFLAIEVFVRNKADNKTRLASLLMFTHFLFFIGEYVRALLPLEYSHKLLYIWTGPAIVLAMCFGNHFHSMFLKPNERNRSYILNAAGYLPFLLVLFIIITDRTRYIFPSVEKVGPWNKFVPDPAGYSILIAAIAAYTLANTFILYKAFKKATTDKIKKRNRVLFIGSSVLSVWVVLFGIVFEVLGWNRGTPTFFFAFGTLLWMIAIRICMLKYDFLSTDERKYRIVFESSPLGILLMDRNAVVLEANAVAHRMFGVQGLNGLSVTGWLSDDTKEAFMDIYTSNFDRRKPYHNEEFDIHVKRGHTYILAVESEFIETEDGVIQFIMTRDVTELKRAEEQIVHMAYHDALTGLGNRRKLEQTFNELAGSASRSGPIGVLLLDLDRFKPINDALGHETGDQVLQATARLLTEIVDGQGMVARHGGDEFIVLLSGYANPTDAIAAGEQIVQRLSESMTIGERELRITTSAGICFYPQDGKDIHTLTKHADCAMYAAKLQGKNRLRRFDASMSSAALDMLTLESELWKALERNEIELYYQPLLQVAKQQALGVEALLRWKSPRYGLISPDRFIPIAEENGFIVKLGEWVLQEASRQCKRWMERGYEGSISVNVSSKQLMLANFAGCVLRILEESGLPSDRLCLEVTESTALLDVDHTREQLSLLTEQGVTIALDDFGKGFSSLSVLNELPFEQIKVDRSFIQHILDRPKNLATVKAIIQLAHSFGGVTVAEGIETPEQLELLKQLHCDYIQGYYFARPQPASEAERYLGLERK</sequence>
<dbReference type="Proteomes" id="UP001141950">
    <property type="component" value="Unassembled WGS sequence"/>
</dbReference>
<dbReference type="PANTHER" id="PTHR44757">
    <property type="entry name" value="DIGUANYLATE CYCLASE DGCP"/>
    <property type="match status" value="1"/>
</dbReference>
<dbReference type="NCBIfam" id="TIGR00229">
    <property type="entry name" value="sensory_box"/>
    <property type="match status" value="1"/>
</dbReference>
<dbReference type="EMBL" id="JANIPJ010000017">
    <property type="protein sequence ID" value="MCR2806388.1"/>
    <property type="molecule type" value="Genomic_DNA"/>
</dbReference>
<evidence type="ECO:0000256" key="1">
    <source>
        <dbReference type="SAM" id="Phobius"/>
    </source>
</evidence>
<dbReference type="SUPFAM" id="SSF141868">
    <property type="entry name" value="EAL domain-like"/>
    <property type="match status" value="1"/>
</dbReference>
<gene>
    <name evidence="4" type="ORF">NQZ67_21125</name>
</gene>
<keyword evidence="1" id="KW-0812">Transmembrane</keyword>
<dbReference type="PROSITE" id="PS50887">
    <property type="entry name" value="GGDEF"/>
    <property type="match status" value="1"/>
</dbReference>
<dbReference type="SMART" id="SM00267">
    <property type="entry name" value="GGDEF"/>
    <property type="match status" value="1"/>
</dbReference>
<keyword evidence="1" id="KW-1133">Transmembrane helix</keyword>
<dbReference type="CDD" id="cd01949">
    <property type="entry name" value="GGDEF"/>
    <property type="match status" value="1"/>
</dbReference>
<organism evidence="4 5">
    <name type="scientific">Paenibacillus soyae</name>
    <dbReference type="NCBI Taxonomy" id="2969249"/>
    <lineage>
        <taxon>Bacteria</taxon>
        <taxon>Bacillati</taxon>
        <taxon>Bacillota</taxon>
        <taxon>Bacilli</taxon>
        <taxon>Bacillales</taxon>
        <taxon>Paenibacillaceae</taxon>
        <taxon>Paenibacillus</taxon>
    </lineage>
</organism>
<proteinExistence type="predicted"/>
<feature type="transmembrane region" description="Helical" evidence="1">
    <location>
        <begin position="99"/>
        <end position="118"/>
    </location>
</feature>
<name>A0A9X2MV20_9BACL</name>
<dbReference type="InterPro" id="IPR029787">
    <property type="entry name" value="Nucleotide_cyclase"/>
</dbReference>
<accession>A0A9X2MV20</accession>
<dbReference type="Gene3D" id="3.30.450.20">
    <property type="entry name" value="PAS domain"/>
    <property type="match status" value="1"/>
</dbReference>
<evidence type="ECO:0000313" key="5">
    <source>
        <dbReference type="Proteomes" id="UP001141950"/>
    </source>
</evidence>
<dbReference type="PROSITE" id="PS50883">
    <property type="entry name" value="EAL"/>
    <property type="match status" value="1"/>
</dbReference>
<dbReference type="Gene3D" id="3.20.20.450">
    <property type="entry name" value="EAL domain"/>
    <property type="match status" value="1"/>
</dbReference>
<evidence type="ECO:0000259" key="3">
    <source>
        <dbReference type="PROSITE" id="PS50887"/>
    </source>
</evidence>
<dbReference type="SUPFAM" id="SSF55785">
    <property type="entry name" value="PYP-like sensor domain (PAS domain)"/>
    <property type="match status" value="1"/>
</dbReference>
<reference evidence="4" key="1">
    <citation type="submission" date="2022-08" db="EMBL/GenBank/DDBJ databases">
        <title>The genomic sequence of strain Paenibacillus sp. SCIV0701.</title>
        <authorList>
            <person name="Zhao H."/>
        </authorList>
    </citation>
    <scope>NUCLEOTIDE SEQUENCE</scope>
    <source>
        <strain evidence="4">SCIV0701</strain>
    </source>
</reference>
<dbReference type="InterPro" id="IPR052155">
    <property type="entry name" value="Biofilm_reg_signaling"/>
</dbReference>
<feature type="domain" description="EAL" evidence="2">
    <location>
        <begin position="533"/>
        <end position="786"/>
    </location>
</feature>
<feature type="domain" description="GGDEF" evidence="3">
    <location>
        <begin position="391"/>
        <end position="524"/>
    </location>
</feature>
<dbReference type="InterPro" id="IPR000014">
    <property type="entry name" value="PAS"/>
</dbReference>
<keyword evidence="5" id="KW-1185">Reference proteome</keyword>
<feature type="transmembrane region" description="Helical" evidence="1">
    <location>
        <begin position="67"/>
        <end position="87"/>
    </location>
</feature>
<dbReference type="Pfam" id="PF00990">
    <property type="entry name" value="GGDEF"/>
    <property type="match status" value="1"/>
</dbReference>
<dbReference type="FunFam" id="3.30.70.270:FF:000001">
    <property type="entry name" value="Diguanylate cyclase domain protein"/>
    <property type="match status" value="1"/>
</dbReference>
<feature type="transmembrane region" description="Helical" evidence="1">
    <location>
        <begin position="179"/>
        <end position="200"/>
    </location>
</feature>
<dbReference type="CDD" id="cd01948">
    <property type="entry name" value="EAL"/>
    <property type="match status" value="1"/>
</dbReference>
<dbReference type="SMART" id="SM00052">
    <property type="entry name" value="EAL"/>
    <property type="match status" value="1"/>
</dbReference>
<dbReference type="AlphaFoldDB" id="A0A9X2MV20"/>
<feature type="transmembrane region" description="Helical" evidence="1">
    <location>
        <begin position="143"/>
        <end position="167"/>
    </location>
</feature>
<dbReference type="InterPro" id="IPR035919">
    <property type="entry name" value="EAL_sf"/>
</dbReference>
<dbReference type="InterPro" id="IPR035965">
    <property type="entry name" value="PAS-like_dom_sf"/>
</dbReference>
<dbReference type="Pfam" id="PF13188">
    <property type="entry name" value="PAS_8"/>
    <property type="match status" value="1"/>
</dbReference>
<dbReference type="Gene3D" id="3.30.70.270">
    <property type="match status" value="1"/>
</dbReference>
<dbReference type="InterPro" id="IPR000160">
    <property type="entry name" value="GGDEF_dom"/>
</dbReference>